<proteinExistence type="predicted"/>
<name>A0ABD2CGI8_VESMC</name>
<accession>A0ABD2CGI8</accession>
<feature type="non-terminal residue" evidence="1">
    <location>
        <position position="199"/>
    </location>
</feature>
<dbReference type="AlphaFoldDB" id="A0ABD2CGI8"/>
<comment type="caution">
    <text evidence="1">The sequence shown here is derived from an EMBL/GenBank/DDBJ whole genome shotgun (WGS) entry which is preliminary data.</text>
</comment>
<protein>
    <submittedName>
        <fullName evidence="1">Uncharacterized protein</fullName>
    </submittedName>
</protein>
<evidence type="ECO:0000313" key="1">
    <source>
        <dbReference type="EMBL" id="KAL2744188.1"/>
    </source>
</evidence>
<reference evidence="1 2" key="1">
    <citation type="journal article" date="2024" name="Ann. Entomol. Soc. Am.">
        <title>Genomic analyses of the southern and eastern yellowjacket wasps (Hymenoptera: Vespidae) reveal evolutionary signatures of social life.</title>
        <authorList>
            <person name="Catto M.A."/>
            <person name="Caine P.B."/>
            <person name="Orr S.E."/>
            <person name="Hunt B.G."/>
            <person name="Goodisman M.A.D."/>
        </authorList>
    </citation>
    <scope>NUCLEOTIDE SEQUENCE [LARGE SCALE GENOMIC DNA]</scope>
    <source>
        <strain evidence="1">232</strain>
        <tissue evidence="1">Head and thorax</tissue>
    </source>
</reference>
<evidence type="ECO:0000313" key="2">
    <source>
        <dbReference type="Proteomes" id="UP001607303"/>
    </source>
</evidence>
<organism evidence="1 2">
    <name type="scientific">Vespula maculifrons</name>
    <name type="common">Eastern yellow jacket</name>
    <name type="synonym">Wasp</name>
    <dbReference type="NCBI Taxonomy" id="7453"/>
    <lineage>
        <taxon>Eukaryota</taxon>
        <taxon>Metazoa</taxon>
        <taxon>Ecdysozoa</taxon>
        <taxon>Arthropoda</taxon>
        <taxon>Hexapoda</taxon>
        <taxon>Insecta</taxon>
        <taxon>Pterygota</taxon>
        <taxon>Neoptera</taxon>
        <taxon>Endopterygota</taxon>
        <taxon>Hymenoptera</taxon>
        <taxon>Apocrita</taxon>
        <taxon>Aculeata</taxon>
        <taxon>Vespoidea</taxon>
        <taxon>Vespidae</taxon>
        <taxon>Vespinae</taxon>
        <taxon>Vespula</taxon>
    </lineage>
</organism>
<gene>
    <name evidence="1" type="ORF">V1477_007678</name>
</gene>
<dbReference type="Proteomes" id="UP001607303">
    <property type="component" value="Unassembled WGS sequence"/>
</dbReference>
<sequence length="199" mass="22593">MNVDRDPYIAHMNVTSSIVRKDKTLSMDDDPMSKSLLVLIINYLDNYLSFTEFTEPNCKAIVMIVAKQKGKAIEWTGLRTGGPAGSFSVVDESYESFINDRKERSGHREERERSDSFGVTNAIARSLDKILREDDMETTLIRITFWSSPLLLLMEFKSSLVLRHSSSSRTFSSSFVIVVPSIKLARHFPCFFIIVVKPA</sequence>
<dbReference type="EMBL" id="JAYRBN010000051">
    <property type="protein sequence ID" value="KAL2744188.1"/>
    <property type="molecule type" value="Genomic_DNA"/>
</dbReference>
<keyword evidence="2" id="KW-1185">Reference proteome</keyword>